<feature type="compositionally biased region" description="Basic and acidic residues" evidence="1">
    <location>
        <begin position="12"/>
        <end position="24"/>
    </location>
</feature>
<sequence length="46" mass="5121">RKTDTNNALNYSKEKSAILKENQAKKSSSKTIQETTNPTYNSSTKA</sequence>
<evidence type="ECO:0000313" key="3">
    <source>
        <dbReference type="Proteomes" id="UP000789901"/>
    </source>
</evidence>
<name>A0ABN7XNJ1_GIGMA</name>
<organism evidence="2 3">
    <name type="scientific">Gigaspora margarita</name>
    <dbReference type="NCBI Taxonomy" id="4874"/>
    <lineage>
        <taxon>Eukaryota</taxon>
        <taxon>Fungi</taxon>
        <taxon>Fungi incertae sedis</taxon>
        <taxon>Mucoromycota</taxon>
        <taxon>Glomeromycotina</taxon>
        <taxon>Glomeromycetes</taxon>
        <taxon>Diversisporales</taxon>
        <taxon>Gigasporaceae</taxon>
        <taxon>Gigaspora</taxon>
    </lineage>
</organism>
<feature type="compositionally biased region" description="Polar residues" evidence="1">
    <location>
        <begin position="25"/>
        <end position="46"/>
    </location>
</feature>
<evidence type="ECO:0000256" key="1">
    <source>
        <dbReference type="SAM" id="MobiDB-lite"/>
    </source>
</evidence>
<feature type="region of interest" description="Disordered" evidence="1">
    <location>
        <begin position="1"/>
        <end position="46"/>
    </location>
</feature>
<dbReference type="EMBL" id="CAJVQB010165126">
    <property type="protein sequence ID" value="CAG8856898.1"/>
    <property type="molecule type" value="Genomic_DNA"/>
</dbReference>
<evidence type="ECO:0000313" key="2">
    <source>
        <dbReference type="EMBL" id="CAG8856898.1"/>
    </source>
</evidence>
<comment type="caution">
    <text evidence="2">The sequence shown here is derived from an EMBL/GenBank/DDBJ whole genome shotgun (WGS) entry which is preliminary data.</text>
</comment>
<feature type="non-terminal residue" evidence="2">
    <location>
        <position position="46"/>
    </location>
</feature>
<reference evidence="2 3" key="1">
    <citation type="submission" date="2021-06" db="EMBL/GenBank/DDBJ databases">
        <authorList>
            <person name="Kallberg Y."/>
            <person name="Tangrot J."/>
            <person name="Rosling A."/>
        </authorList>
    </citation>
    <scope>NUCLEOTIDE SEQUENCE [LARGE SCALE GENOMIC DNA]</scope>
    <source>
        <strain evidence="2 3">120-4 pot B 10/14</strain>
    </source>
</reference>
<feature type="non-terminal residue" evidence="2">
    <location>
        <position position="1"/>
    </location>
</feature>
<protein>
    <submittedName>
        <fullName evidence="2">25673_t:CDS:1</fullName>
    </submittedName>
</protein>
<feature type="compositionally biased region" description="Polar residues" evidence="1">
    <location>
        <begin position="1"/>
        <end position="10"/>
    </location>
</feature>
<keyword evidence="3" id="KW-1185">Reference proteome</keyword>
<gene>
    <name evidence="2" type="ORF">GMARGA_LOCUS45719</name>
</gene>
<accession>A0ABN7XNJ1</accession>
<proteinExistence type="predicted"/>
<dbReference type="Proteomes" id="UP000789901">
    <property type="component" value="Unassembled WGS sequence"/>
</dbReference>